<keyword evidence="4" id="KW-0945">Host-virus interaction</keyword>
<dbReference type="PROSITE" id="PS00107">
    <property type="entry name" value="PROTEIN_KINASE_ATP"/>
    <property type="match status" value="1"/>
</dbReference>
<evidence type="ECO:0000259" key="16">
    <source>
        <dbReference type="PROSITE" id="PS50011"/>
    </source>
</evidence>
<comment type="similarity">
    <text evidence="14">Belongs to the protein kinase superfamily.</text>
</comment>
<comment type="subunit">
    <text evidence="12">Associates with the SNF1-related protein kinase (SnRK) complex. Interacts with AL1, a geminivirus (TGMV) protein essential for viral replication.</text>
</comment>
<keyword evidence="3" id="KW-0597">Phosphoprotein</keyword>
<feature type="compositionally biased region" description="Basic and acidic residues" evidence="15">
    <location>
        <begin position="25"/>
        <end position="43"/>
    </location>
</feature>
<dbReference type="Proteomes" id="UP000636709">
    <property type="component" value="Unassembled WGS sequence"/>
</dbReference>
<name>A0A835BMW4_9POAL</name>
<gene>
    <name evidence="17" type="ORF">HU200_032671</name>
</gene>
<dbReference type="PROSITE" id="PS00108">
    <property type="entry name" value="PROTEIN_KINASE_ST"/>
    <property type="match status" value="1"/>
</dbReference>
<dbReference type="PANTHER" id="PTHR24346">
    <property type="entry name" value="MAP/MICROTUBULE AFFINITY-REGULATING KINASE"/>
    <property type="match status" value="1"/>
</dbReference>
<evidence type="ECO:0000256" key="4">
    <source>
        <dbReference type="ARBA" id="ARBA00022581"/>
    </source>
</evidence>
<dbReference type="GO" id="GO:0009615">
    <property type="term" value="P:response to virus"/>
    <property type="evidence" value="ECO:0007669"/>
    <property type="project" value="UniProtKB-ARBA"/>
</dbReference>
<dbReference type="OrthoDB" id="68483at2759"/>
<keyword evidence="2 14" id="KW-0723">Serine/threonine-protein kinase</keyword>
<evidence type="ECO:0000256" key="13">
    <source>
        <dbReference type="PROSITE-ProRule" id="PRU10141"/>
    </source>
</evidence>
<evidence type="ECO:0000256" key="7">
    <source>
        <dbReference type="ARBA" id="ARBA00022777"/>
    </source>
</evidence>
<evidence type="ECO:0000256" key="9">
    <source>
        <dbReference type="ARBA" id="ARBA00047899"/>
    </source>
</evidence>
<dbReference type="CDD" id="cd14008">
    <property type="entry name" value="STKc_LKB1_CaMKK"/>
    <property type="match status" value="1"/>
</dbReference>
<dbReference type="InterPro" id="IPR017441">
    <property type="entry name" value="Protein_kinase_ATP_BS"/>
</dbReference>
<feature type="domain" description="Protein kinase" evidence="16">
    <location>
        <begin position="141"/>
        <end position="397"/>
    </location>
</feature>
<dbReference type="GO" id="GO:0035556">
    <property type="term" value="P:intracellular signal transduction"/>
    <property type="evidence" value="ECO:0007669"/>
    <property type="project" value="TreeGrafter"/>
</dbReference>
<comment type="caution">
    <text evidence="17">The sequence shown here is derived from an EMBL/GenBank/DDBJ whole genome shotgun (WGS) entry which is preliminary data.</text>
</comment>
<dbReference type="InterPro" id="IPR000719">
    <property type="entry name" value="Prot_kinase_dom"/>
</dbReference>
<keyword evidence="7" id="KW-0418">Kinase</keyword>
<comment type="catalytic activity">
    <reaction evidence="10">
        <text>L-seryl-[protein] + ATP = O-phospho-L-seryl-[protein] + ADP + H(+)</text>
        <dbReference type="Rhea" id="RHEA:17989"/>
        <dbReference type="Rhea" id="RHEA-COMP:9863"/>
        <dbReference type="Rhea" id="RHEA-COMP:11604"/>
        <dbReference type="ChEBI" id="CHEBI:15378"/>
        <dbReference type="ChEBI" id="CHEBI:29999"/>
        <dbReference type="ChEBI" id="CHEBI:30616"/>
        <dbReference type="ChEBI" id="CHEBI:83421"/>
        <dbReference type="ChEBI" id="CHEBI:456216"/>
        <dbReference type="EC" id="2.7.11.1"/>
    </reaction>
</comment>
<evidence type="ECO:0000313" key="18">
    <source>
        <dbReference type="Proteomes" id="UP000636709"/>
    </source>
</evidence>
<evidence type="ECO:0000256" key="10">
    <source>
        <dbReference type="ARBA" id="ARBA00048679"/>
    </source>
</evidence>
<reference evidence="17" key="1">
    <citation type="submission" date="2020-07" db="EMBL/GenBank/DDBJ databases">
        <title>Genome sequence and genetic diversity analysis of an under-domesticated orphan crop, white fonio (Digitaria exilis).</title>
        <authorList>
            <person name="Bennetzen J.L."/>
            <person name="Chen S."/>
            <person name="Ma X."/>
            <person name="Wang X."/>
            <person name="Yssel A.E.J."/>
            <person name="Chaluvadi S.R."/>
            <person name="Johnson M."/>
            <person name="Gangashetty P."/>
            <person name="Hamidou F."/>
            <person name="Sanogo M.D."/>
            <person name="Zwaenepoel A."/>
            <person name="Wallace J."/>
            <person name="Van De Peer Y."/>
            <person name="Van Deynze A."/>
        </authorList>
    </citation>
    <scope>NUCLEOTIDE SEQUENCE</scope>
    <source>
        <tissue evidence="17">Leaves</tissue>
    </source>
</reference>
<proteinExistence type="inferred from homology"/>
<dbReference type="PANTHER" id="PTHR24346:SF39">
    <property type="entry name" value="SERINE_THREONINE-PROTEIN KINASE GRIK1-RELATED"/>
    <property type="match status" value="1"/>
</dbReference>
<dbReference type="EC" id="2.7.11.1" evidence="1"/>
<dbReference type="GO" id="GO:0005524">
    <property type="term" value="F:ATP binding"/>
    <property type="evidence" value="ECO:0007669"/>
    <property type="project" value="UniProtKB-UniRule"/>
</dbReference>
<dbReference type="EMBL" id="JACEFO010001783">
    <property type="protein sequence ID" value="KAF8702837.1"/>
    <property type="molecule type" value="Genomic_DNA"/>
</dbReference>
<evidence type="ECO:0000256" key="6">
    <source>
        <dbReference type="ARBA" id="ARBA00022741"/>
    </source>
</evidence>
<comment type="catalytic activity">
    <reaction evidence="9">
        <text>L-threonyl-[protein] + ATP = O-phospho-L-threonyl-[protein] + ADP + H(+)</text>
        <dbReference type="Rhea" id="RHEA:46608"/>
        <dbReference type="Rhea" id="RHEA-COMP:11060"/>
        <dbReference type="Rhea" id="RHEA-COMP:11605"/>
        <dbReference type="ChEBI" id="CHEBI:15378"/>
        <dbReference type="ChEBI" id="CHEBI:30013"/>
        <dbReference type="ChEBI" id="CHEBI:30616"/>
        <dbReference type="ChEBI" id="CHEBI:61977"/>
        <dbReference type="ChEBI" id="CHEBI:456216"/>
        <dbReference type="EC" id="2.7.11.1"/>
    </reaction>
</comment>
<evidence type="ECO:0000256" key="5">
    <source>
        <dbReference type="ARBA" id="ARBA00022679"/>
    </source>
</evidence>
<dbReference type="Pfam" id="PF00069">
    <property type="entry name" value="Pkinase"/>
    <property type="match status" value="1"/>
</dbReference>
<keyword evidence="6 13" id="KW-0547">Nucleotide-binding</keyword>
<evidence type="ECO:0000313" key="17">
    <source>
        <dbReference type="EMBL" id="KAF8702837.1"/>
    </source>
</evidence>
<organism evidence="17 18">
    <name type="scientific">Digitaria exilis</name>
    <dbReference type="NCBI Taxonomy" id="1010633"/>
    <lineage>
        <taxon>Eukaryota</taxon>
        <taxon>Viridiplantae</taxon>
        <taxon>Streptophyta</taxon>
        <taxon>Embryophyta</taxon>
        <taxon>Tracheophyta</taxon>
        <taxon>Spermatophyta</taxon>
        <taxon>Magnoliopsida</taxon>
        <taxon>Liliopsida</taxon>
        <taxon>Poales</taxon>
        <taxon>Poaceae</taxon>
        <taxon>PACMAD clade</taxon>
        <taxon>Panicoideae</taxon>
        <taxon>Panicodae</taxon>
        <taxon>Paniceae</taxon>
        <taxon>Anthephorinae</taxon>
        <taxon>Digitaria</taxon>
    </lineage>
</organism>
<evidence type="ECO:0000256" key="15">
    <source>
        <dbReference type="SAM" id="MobiDB-lite"/>
    </source>
</evidence>
<feature type="region of interest" description="Disordered" evidence="15">
    <location>
        <begin position="21"/>
        <end position="104"/>
    </location>
</feature>
<evidence type="ECO:0000256" key="11">
    <source>
        <dbReference type="ARBA" id="ARBA00054601"/>
    </source>
</evidence>
<accession>A0A835BMW4</accession>
<evidence type="ECO:0000256" key="3">
    <source>
        <dbReference type="ARBA" id="ARBA00022553"/>
    </source>
</evidence>
<dbReference type="InterPro" id="IPR011009">
    <property type="entry name" value="Kinase-like_dom_sf"/>
</dbReference>
<feature type="binding site" evidence="13">
    <location>
        <position position="170"/>
    </location>
    <ligand>
        <name>ATP</name>
        <dbReference type="ChEBI" id="CHEBI:30616"/>
    </ligand>
</feature>
<evidence type="ECO:0000256" key="12">
    <source>
        <dbReference type="ARBA" id="ARBA00066296"/>
    </source>
</evidence>
<dbReference type="GO" id="GO:0005737">
    <property type="term" value="C:cytoplasm"/>
    <property type="evidence" value="ECO:0007669"/>
    <property type="project" value="TreeGrafter"/>
</dbReference>
<dbReference type="GO" id="GO:0004674">
    <property type="term" value="F:protein serine/threonine kinase activity"/>
    <property type="evidence" value="ECO:0007669"/>
    <property type="project" value="UniProtKB-KW"/>
</dbReference>
<comment type="function">
    <text evidence="11">Activates SnRK1.1/KIN10 and SnRK1.2/KIN11 by phosphorylation of their activation-loop 'Thr-198' and 'Thr-176', respectively. Required for the regulation by SnRK1 kinases of the transcription of a large set of genes, the modification the activity of metabolic enzymes, and the control of various nutrient-responsive cellular developmental processes.</text>
</comment>
<keyword evidence="8 13" id="KW-0067">ATP-binding</keyword>
<protein>
    <recommendedName>
        <fullName evidence="1">non-specific serine/threonine protein kinase</fullName>
        <ecNumber evidence="1">2.7.11.1</ecNumber>
    </recommendedName>
</protein>
<keyword evidence="18" id="KW-1185">Reference proteome</keyword>
<evidence type="ECO:0000256" key="14">
    <source>
        <dbReference type="RuleBase" id="RU000304"/>
    </source>
</evidence>
<dbReference type="SMART" id="SM00220">
    <property type="entry name" value="S_TKc"/>
    <property type="match status" value="1"/>
</dbReference>
<evidence type="ECO:0000256" key="1">
    <source>
        <dbReference type="ARBA" id="ARBA00012513"/>
    </source>
</evidence>
<dbReference type="Gene3D" id="3.30.200.20">
    <property type="entry name" value="Phosphorylase Kinase, domain 1"/>
    <property type="match status" value="1"/>
</dbReference>
<feature type="compositionally biased region" description="Acidic residues" evidence="15">
    <location>
        <begin position="84"/>
        <end position="93"/>
    </location>
</feature>
<dbReference type="FunFam" id="1.10.510.10:FF:000747">
    <property type="entry name" value="Serine/threonine-protein kinase GRIK2"/>
    <property type="match status" value="1"/>
</dbReference>
<dbReference type="SUPFAM" id="SSF56112">
    <property type="entry name" value="Protein kinase-like (PK-like)"/>
    <property type="match status" value="1"/>
</dbReference>
<dbReference type="InterPro" id="IPR008271">
    <property type="entry name" value="Ser/Thr_kinase_AS"/>
</dbReference>
<keyword evidence="5" id="KW-0808">Transferase</keyword>
<dbReference type="AlphaFoldDB" id="A0A835BMW4"/>
<evidence type="ECO:0000256" key="8">
    <source>
        <dbReference type="ARBA" id="ARBA00022840"/>
    </source>
</evidence>
<dbReference type="FunFam" id="3.30.200.20:FF:000206">
    <property type="entry name" value="Serine/threonine-protein kinase Ssp1"/>
    <property type="match status" value="1"/>
</dbReference>
<evidence type="ECO:0000256" key="2">
    <source>
        <dbReference type="ARBA" id="ARBA00022527"/>
    </source>
</evidence>
<sequence length="426" mass="47785">MADITDIGCCSCFSFLRKPSVPVRQPRDSDGMLSEDLLKRQSAEDPDGSFYTGDDPDASFYNGDDLDRSFYNGDDPDRSFYERDDTDYPDASDDGPPRKSSEDIIQSRAQSGFACREIPVKETKKVFRSEDGDGNKMVNQYVHLGKIGSGSYGKVVLYRNIKDGKLYAVKVLNKPYMMKVRVVRTETAMTDVLREVSIMKMLNHPNIVNLVEVIDDPNIDKFYMVLEYVEGKMVCDNGLEEATARKYLRDIISGLMYLHSHNVIHGDIKPDNLLVTSTGNVKIGDFSVSQVFEDDDDMLWRSPGTPVFTAPECCQGSAYHGRASDTWAVGVTLYCMISGQYPFLGDTLQDTYDKIANDPVQIPGDMSPQLADLLLRLLCKDPGDRITLQAAAEHPWVAGDEGPVPEFICRCGFGRRKRNDFREEVQ</sequence>
<dbReference type="PROSITE" id="PS50011">
    <property type="entry name" value="PROTEIN_KINASE_DOM"/>
    <property type="match status" value="1"/>
</dbReference>
<dbReference type="Gene3D" id="1.10.510.10">
    <property type="entry name" value="Transferase(Phosphotransferase) domain 1"/>
    <property type="match status" value="1"/>
</dbReference>